<dbReference type="CDD" id="cd03444">
    <property type="entry name" value="Thioesterase_II_repeat1"/>
    <property type="match status" value="1"/>
</dbReference>
<dbReference type="InParanoid" id="Q6BPV3"/>
<accession>Q6BPV3</accession>
<dbReference type="GO" id="GO:0009062">
    <property type="term" value="P:fatty acid catabolic process"/>
    <property type="evidence" value="ECO:0007669"/>
    <property type="project" value="TreeGrafter"/>
</dbReference>
<dbReference type="InterPro" id="IPR049449">
    <property type="entry name" value="TesB_ACOT8-like_N"/>
</dbReference>
<reference evidence="5 6" key="1">
    <citation type="journal article" date="2004" name="Nature">
        <title>Genome evolution in yeasts.</title>
        <authorList>
            <consortium name="Genolevures"/>
            <person name="Dujon B."/>
            <person name="Sherman D."/>
            <person name="Fischer G."/>
            <person name="Durrens P."/>
            <person name="Casaregola S."/>
            <person name="Lafontaine I."/>
            <person name="de Montigny J."/>
            <person name="Marck C."/>
            <person name="Neuveglise C."/>
            <person name="Talla E."/>
            <person name="Goffard N."/>
            <person name="Frangeul L."/>
            <person name="Aigle M."/>
            <person name="Anthouard V."/>
            <person name="Babour A."/>
            <person name="Barbe V."/>
            <person name="Barnay S."/>
            <person name="Blanchin S."/>
            <person name="Beckerich J.M."/>
            <person name="Beyne E."/>
            <person name="Bleykasten C."/>
            <person name="Boisrame A."/>
            <person name="Boyer J."/>
            <person name="Cattolico L."/>
            <person name="Confanioleri F."/>
            <person name="de Daruvar A."/>
            <person name="Despons L."/>
            <person name="Fabre E."/>
            <person name="Fairhead C."/>
            <person name="Ferry-Dumazet H."/>
            <person name="Groppi A."/>
            <person name="Hantraye F."/>
            <person name="Hennequin C."/>
            <person name="Jauniaux N."/>
            <person name="Joyet P."/>
            <person name="Kachouri R."/>
            <person name="Kerrest A."/>
            <person name="Koszul R."/>
            <person name="Lemaire M."/>
            <person name="Lesur I."/>
            <person name="Ma L."/>
            <person name="Muller H."/>
            <person name="Nicaud J.M."/>
            <person name="Nikolski M."/>
            <person name="Oztas S."/>
            <person name="Ozier-Kalogeropoulos O."/>
            <person name="Pellenz S."/>
            <person name="Potier S."/>
            <person name="Richard G.F."/>
            <person name="Straub M.L."/>
            <person name="Suleau A."/>
            <person name="Swennene D."/>
            <person name="Tekaia F."/>
            <person name="Wesolowski-Louvel M."/>
            <person name="Westhof E."/>
            <person name="Wirth B."/>
            <person name="Zeniou-Meyer M."/>
            <person name="Zivanovic I."/>
            <person name="Bolotin-Fukuhara M."/>
            <person name="Thierry A."/>
            <person name="Bouchier C."/>
            <person name="Caudron B."/>
            <person name="Scarpelli C."/>
            <person name="Gaillardin C."/>
            <person name="Weissenbach J."/>
            <person name="Wincker P."/>
            <person name="Souciet J.L."/>
        </authorList>
    </citation>
    <scope>NUCLEOTIDE SEQUENCE [LARGE SCALE GENOMIC DNA]</scope>
    <source>
        <strain evidence="6">ATCC 36239 / CBS 767 / BCRC 21394 / JCM 1990 / NBRC 0083 / IGC 2968</strain>
    </source>
</reference>
<dbReference type="OMA" id="HNRVWMK"/>
<dbReference type="Pfam" id="PF13622">
    <property type="entry name" value="4HBT_3"/>
    <property type="match status" value="1"/>
</dbReference>
<keyword evidence="6" id="KW-1185">Reference proteome</keyword>
<dbReference type="InterPro" id="IPR029069">
    <property type="entry name" value="HotDog_dom_sf"/>
</dbReference>
<dbReference type="Pfam" id="PF20789">
    <property type="entry name" value="4HBT_3C"/>
    <property type="match status" value="1"/>
</dbReference>
<dbReference type="GO" id="GO:0006637">
    <property type="term" value="P:acyl-CoA metabolic process"/>
    <property type="evidence" value="ECO:0007669"/>
    <property type="project" value="InterPro"/>
</dbReference>
<evidence type="ECO:0000259" key="4">
    <source>
        <dbReference type="Pfam" id="PF20789"/>
    </source>
</evidence>
<dbReference type="InterPro" id="IPR003703">
    <property type="entry name" value="Acyl_CoA_thio"/>
</dbReference>
<dbReference type="GO" id="GO:0047617">
    <property type="term" value="F:fatty acyl-CoA hydrolase activity"/>
    <property type="evidence" value="ECO:0007669"/>
    <property type="project" value="InterPro"/>
</dbReference>
<protein>
    <submittedName>
        <fullName evidence="5">DEHA2E10582p</fullName>
    </submittedName>
</protein>
<dbReference type="EMBL" id="CR382137">
    <property type="protein sequence ID" value="CAG88006.2"/>
    <property type="molecule type" value="Genomic_DNA"/>
</dbReference>
<evidence type="ECO:0000259" key="3">
    <source>
        <dbReference type="Pfam" id="PF13622"/>
    </source>
</evidence>
<dbReference type="InterPro" id="IPR049450">
    <property type="entry name" value="ACOT8-like_C"/>
</dbReference>
<keyword evidence="2" id="KW-0378">Hydrolase</keyword>
<feature type="domain" description="Acyl-CoA thioesterase-like C-terminal" evidence="4">
    <location>
        <begin position="191"/>
        <end position="312"/>
    </location>
</feature>
<dbReference type="HOGENOM" id="CLU_032690_2_1_1"/>
<dbReference type="KEGG" id="dha:DEHA2E10582g"/>
<dbReference type="CDD" id="cd03445">
    <property type="entry name" value="Thioesterase_II_repeat2"/>
    <property type="match status" value="1"/>
</dbReference>
<dbReference type="PANTHER" id="PTHR11066">
    <property type="entry name" value="ACYL-COA THIOESTERASE"/>
    <property type="match status" value="1"/>
</dbReference>
<evidence type="ECO:0000313" key="6">
    <source>
        <dbReference type="Proteomes" id="UP000000599"/>
    </source>
</evidence>
<dbReference type="InterPro" id="IPR042171">
    <property type="entry name" value="Acyl-CoA_hotdog"/>
</dbReference>
<gene>
    <name evidence="5" type="ordered locus">DEHA2E10582g</name>
</gene>
<dbReference type="RefSeq" id="XP_459767.2">
    <property type="nucleotide sequence ID" value="XM_459767.1"/>
</dbReference>
<feature type="domain" description="Acyl-CoA thioesterase-like N-terminal HotDog" evidence="3">
    <location>
        <begin position="27"/>
        <end position="104"/>
    </location>
</feature>
<dbReference type="Gene3D" id="2.40.160.210">
    <property type="entry name" value="Acyl-CoA thioesterase, double hotdog domain"/>
    <property type="match status" value="1"/>
</dbReference>
<proteinExistence type="inferred from homology"/>
<dbReference type="VEuPathDB" id="FungiDB:DEHA2E10582g"/>
<dbReference type="AlphaFoldDB" id="Q6BPV3"/>
<dbReference type="STRING" id="284592.Q6BPV3"/>
<evidence type="ECO:0000256" key="2">
    <source>
        <dbReference type="ARBA" id="ARBA00022801"/>
    </source>
</evidence>
<dbReference type="FunCoup" id="Q6BPV3">
    <property type="interactions" value="181"/>
</dbReference>
<evidence type="ECO:0000256" key="1">
    <source>
        <dbReference type="ARBA" id="ARBA00006538"/>
    </source>
</evidence>
<name>Q6BPV3_DEBHA</name>
<dbReference type="Proteomes" id="UP000000599">
    <property type="component" value="Chromosome E"/>
</dbReference>
<dbReference type="SUPFAM" id="SSF54637">
    <property type="entry name" value="Thioesterase/thiol ester dehydrase-isomerase"/>
    <property type="match status" value="2"/>
</dbReference>
<dbReference type="eggNOG" id="KOG3016">
    <property type="taxonomic scope" value="Eukaryota"/>
</dbReference>
<comment type="similarity">
    <text evidence="1">Belongs to the C/M/P thioester hydrolase family.</text>
</comment>
<dbReference type="PANTHER" id="PTHR11066:SF34">
    <property type="entry name" value="ACYL-COENZYME A THIOESTERASE 8"/>
    <property type="match status" value="1"/>
</dbReference>
<dbReference type="GeneID" id="2902000"/>
<sequence length="323" mass="36717">MEDVEYNLGVKQISKTRFQGNAPLTKPHPSSRGVYGGNLAGQALLVAIRSSPEGFTPHALHSFFVKACSPDTVVDYEVEVVSQGNNFCNRSVKAIQDGEIKYIANISLTRRNSNKDSTEKYLKYKKKVEEHGEDEDETPVQKPFGFGTPYPKWLKDSPAESLKLDVRGKNRLIYHKIPPQMNQLDITKNEDKIAPSERKLSFYVKWGNDGEVEIKDPAFHYVGLGVLSDSFFLTRLARVLRIPGLEYSNTVHYFSLSLDHIMYFHDTDFDVTEWMGFSFKNVKFSNNRALLEGEMYNEKGVHVATIIQEGLVHFNGIERDAKL</sequence>
<dbReference type="OrthoDB" id="68328at2759"/>
<evidence type="ECO:0000313" key="5">
    <source>
        <dbReference type="EMBL" id="CAG88006.2"/>
    </source>
</evidence>
<organism evidence="5 6">
    <name type="scientific">Debaryomyces hansenii (strain ATCC 36239 / CBS 767 / BCRC 21394 / JCM 1990 / NBRC 0083 / IGC 2968)</name>
    <name type="common">Yeast</name>
    <name type="synonym">Torulaspora hansenii</name>
    <dbReference type="NCBI Taxonomy" id="284592"/>
    <lineage>
        <taxon>Eukaryota</taxon>
        <taxon>Fungi</taxon>
        <taxon>Dikarya</taxon>
        <taxon>Ascomycota</taxon>
        <taxon>Saccharomycotina</taxon>
        <taxon>Pichiomycetes</taxon>
        <taxon>Debaryomycetaceae</taxon>
        <taxon>Debaryomyces</taxon>
    </lineage>
</organism>
<dbReference type="GO" id="GO:0005782">
    <property type="term" value="C:peroxisomal matrix"/>
    <property type="evidence" value="ECO:0007669"/>
    <property type="project" value="UniProtKB-SubCell"/>
</dbReference>